<name>A0A1E7QJG4_WOLPI</name>
<evidence type="ECO:0000313" key="1">
    <source>
        <dbReference type="EMBL" id="OEY86379.1"/>
    </source>
</evidence>
<dbReference type="EMBL" id="MJMG01000012">
    <property type="protein sequence ID" value="OEY86379.1"/>
    <property type="molecule type" value="Genomic_DNA"/>
</dbReference>
<organism evidence="1 2">
    <name type="scientific">Wolbachia pipientis</name>
    <dbReference type="NCBI Taxonomy" id="955"/>
    <lineage>
        <taxon>Bacteria</taxon>
        <taxon>Pseudomonadati</taxon>
        <taxon>Pseudomonadota</taxon>
        <taxon>Alphaproteobacteria</taxon>
        <taxon>Rickettsiales</taxon>
        <taxon>Anaplasmataceae</taxon>
        <taxon>Wolbachieae</taxon>
        <taxon>Wolbachia</taxon>
    </lineage>
</organism>
<gene>
    <name evidence="1" type="ORF">BIY23_04485</name>
</gene>
<protein>
    <submittedName>
        <fullName evidence="1">Uncharacterized protein</fullName>
    </submittedName>
</protein>
<proteinExistence type="predicted"/>
<evidence type="ECO:0000313" key="2">
    <source>
        <dbReference type="Proteomes" id="UP000175679"/>
    </source>
</evidence>
<reference evidence="1 2" key="1">
    <citation type="submission" date="2016-09" db="EMBL/GenBank/DDBJ databases">
        <title>Genomic evidence for plant-parasitic nematodes as the earliest Wolbachia hosts.</title>
        <authorList>
            <person name="Brown A.M."/>
            <person name="Wasala S.K."/>
            <person name="Howe D.K."/>
            <person name="Peetz A.B."/>
            <person name="Zasada I.A."/>
            <person name="Denver D.R."/>
        </authorList>
    </citation>
    <scope>NUCLEOTIDE SEQUENCE [LARGE SCALE GENOMIC DNA]</scope>
    <source>
        <strain evidence="2">wPpe</strain>
    </source>
</reference>
<dbReference type="Proteomes" id="UP000175679">
    <property type="component" value="Unassembled WGS sequence"/>
</dbReference>
<keyword evidence="2" id="KW-1185">Reference proteome</keyword>
<sequence>MTFQPIVAPLLFLLYSTHTHTLLICLLPFIPQVPLLAKETWNQMGPNLRGNVENRFKEWVWRKDGQKIIYKKFGFSLQLSHWCNDLSGHEFSGPTLQ</sequence>
<accession>A0A1E7QJG4</accession>
<dbReference type="AlphaFoldDB" id="A0A1E7QJG4"/>
<comment type="caution">
    <text evidence="1">The sequence shown here is derived from an EMBL/GenBank/DDBJ whole genome shotgun (WGS) entry which is preliminary data.</text>
</comment>